<dbReference type="Pfam" id="PF00512">
    <property type="entry name" value="HisKA"/>
    <property type="match status" value="1"/>
</dbReference>
<accession>A0A370FD71</accession>
<evidence type="ECO:0000259" key="10">
    <source>
        <dbReference type="PROSITE" id="PS50109"/>
    </source>
</evidence>
<dbReference type="OrthoDB" id="8559580at2"/>
<dbReference type="PANTHER" id="PTHR43065">
    <property type="entry name" value="SENSOR HISTIDINE KINASE"/>
    <property type="match status" value="1"/>
</dbReference>
<dbReference type="InterPro" id="IPR036097">
    <property type="entry name" value="HisK_dim/P_sf"/>
</dbReference>
<evidence type="ECO:0000313" key="12">
    <source>
        <dbReference type="Proteomes" id="UP000255265"/>
    </source>
</evidence>
<feature type="domain" description="Histidine kinase" evidence="10">
    <location>
        <begin position="132"/>
        <end position="347"/>
    </location>
</feature>
<reference evidence="11 12" key="1">
    <citation type="submission" date="2018-07" db="EMBL/GenBank/DDBJ databases">
        <title>Genomic Encyclopedia of Type Strains, Phase IV (KMG-IV): sequencing the most valuable type-strain genomes for metagenomic binning, comparative biology and taxonomic classification.</title>
        <authorList>
            <person name="Goeker M."/>
        </authorList>
    </citation>
    <scope>NUCLEOTIDE SEQUENCE [LARGE SCALE GENOMIC DNA]</scope>
    <source>
        <strain evidence="11 12">DSM 21352</strain>
    </source>
</reference>
<dbReference type="SUPFAM" id="SSF55874">
    <property type="entry name" value="ATPase domain of HSP90 chaperone/DNA topoisomerase II/histidine kinase"/>
    <property type="match status" value="1"/>
</dbReference>
<feature type="transmembrane region" description="Helical" evidence="9">
    <location>
        <begin position="79"/>
        <end position="101"/>
    </location>
</feature>
<dbReference type="InterPro" id="IPR036890">
    <property type="entry name" value="HATPase_C_sf"/>
</dbReference>
<proteinExistence type="predicted"/>
<evidence type="ECO:0000256" key="9">
    <source>
        <dbReference type="SAM" id="Phobius"/>
    </source>
</evidence>
<evidence type="ECO:0000313" key="11">
    <source>
        <dbReference type="EMBL" id="RDI22680.1"/>
    </source>
</evidence>
<dbReference type="Gene3D" id="1.10.287.130">
    <property type="match status" value="1"/>
</dbReference>
<evidence type="ECO:0000256" key="4">
    <source>
        <dbReference type="ARBA" id="ARBA00022679"/>
    </source>
</evidence>
<dbReference type="Proteomes" id="UP000255265">
    <property type="component" value="Unassembled WGS sequence"/>
</dbReference>
<keyword evidence="5" id="KW-0547">Nucleotide-binding</keyword>
<dbReference type="PANTHER" id="PTHR43065:SF10">
    <property type="entry name" value="PEROXIDE STRESS-ACTIVATED HISTIDINE KINASE MAK3"/>
    <property type="match status" value="1"/>
</dbReference>
<name>A0A370FD71_9BURK</name>
<keyword evidence="9" id="KW-1133">Transmembrane helix</keyword>
<comment type="catalytic activity">
    <reaction evidence="1">
        <text>ATP + protein L-histidine = ADP + protein N-phospho-L-histidine.</text>
        <dbReference type="EC" id="2.7.13.3"/>
    </reaction>
</comment>
<dbReference type="GO" id="GO:0000155">
    <property type="term" value="F:phosphorelay sensor kinase activity"/>
    <property type="evidence" value="ECO:0007669"/>
    <property type="project" value="InterPro"/>
</dbReference>
<evidence type="ECO:0000256" key="5">
    <source>
        <dbReference type="ARBA" id="ARBA00022741"/>
    </source>
</evidence>
<evidence type="ECO:0000256" key="2">
    <source>
        <dbReference type="ARBA" id="ARBA00012438"/>
    </source>
</evidence>
<dbReference type="SMART" id="SM00388">
    <property type="entry name" value="HisKA"/>
    <property type="match status" value="1"/>
</dbReference>
<evidence type="ECO:0000256" key="8">
    <source>
        <dbReference type="ARBA" id="ARBA00023012"/>
    </source>
</evidence>
<comment type="caution">
    <text evidence="11">The sequence shown here is derived from an EMBL/GenBank/DDBJ whole genome shotgun (WGS) entry which is preliminary data.</text>
</comment>
<evidence type="ECO:0000256" key="3">
    <source>
        <dbReference type="ARBA" id="ARBA00022553"/>
    </source>
</evidence>
<dbReference type="RefSeq" id="WP_043114936.1">
    <property type="nucleotide sequence ID" value="NZ_QQAV01000007.1"/>
</dbReference>
<dbReference type="GO" id="GO:0005524">
    <property type="term" value="F:ATP binding"/>
    <property type="evidence" value="ECO:0007669"/>
    <property type="project" value="UniProtKB-KW"/>
</dbReference>
<dbReference type="Pfam" id="PF02518">
    <property type="entry name" value="HATPase_c"/>
    <property type="match status" value="1"/>
</dbReference>
<keyword evidence="7" id="KW-0067">ATP-binding</keyword>
<organism evidence="11 12">
    <name type="scientific">Pseudacidovorax intermedius</name>
    <dbReference type="NCBI Taxonomy" id="433924"/>
    <lineage>
        <taxon>Bacteria</taxon>
        <taxon>Pseudomonadati</taxon>
        <taxon>Pseudomonadota</taxon>
        <taxon>Betaproteobacteria</taxon>
        <taxon>Burkholderiales</taxon>
        <taxon>Comamonadaceae</taxon>
        <taxon>Pseudacidovorax</taxon>
    </lineage>
</organism>
<dbReference type="AlphaFoldDB" id="A0A370FD71"/>
<evidence type="ECO:0000256" key="1">
    <source>
        <dbReference type="ARBA" id="ARBA00000085"/>
    </source>
</evidence>
<dbReference type="SMART" id="SM00387">
    <property type="entry name" value="HATPase_c"/>
    <property type="match status" value="1"/>
</dbReference>
<feature type="transmembrane region" description="Helical" evidence="9">
    <location>
        <begin position="9"/>
        <end position="26"/>
    </location>
</feature>
<dbReference type="EMBL" id="QQAV01000007">
    <property type="protein sequence ID" value="RDI22680.1"/>
    <property type="molecule type" value="Genomic_DNA"/>
</dbReference>
<keyword evidence="8" id="KW-0902">Two-component regulatory system</keyword>
<evidence type="ECO:0000256" key="6">
    <source>
        <dbReference type="ARBA" id="ARBA00022777"/>
    </source>
</evidence>
<sequence length="352" mass="37626">MLLLARTRSVLRVALVAVAMAAIFVADTLTNYEVAAAVLYAVVVLSAERALQPRALRALGMACIAMTVLSFMLTPRGHYHAGLINMGLSVSAIAMVTWLVLRMQRARAAAQAAQARLERIARAQNLSGLTTSIAHELNQPLAAIVTSGNAAQRWLAQAPPQLDKARQALQRMQADAERASSVIARVRSLTRGEPPQASRFDLNASVREIVALSHDRLQEEGIDLHQALAAGLPPVWADPVQVQQVIGNLLLNALDAMPAAPGARREVHIDTAREGDTVVFTIRDSGIGLAPEVQAHLFDAFWTTKPQGIGIGLSISRTIVEANGGRIWAEPAAGLGAVFRFSLPAAPQEKLP</sequence>
<dbReference type="InterPro" id="IPR003594">
    <property type="entry name" value="HATPase_dom"/>
</dbReference>
<dbReference type="PRINTS" id="PR00344">
    <property type="entry name" value="BCTRLSENSOR"/>
</dbReference>
<dbReference type="Gene3D" id="3.30.565.10">
    <property type="entry name" value="Histidine kinase-like ATPase, C-terminal domain"/>
    <property type="match status" value="1"/>
</dbReference>
<keyword evidence="12" id="KW-1185">Reference proteome</keyword>
<keyword evidence="6" id="KW-0418">Kinase</keyword>
<protein>
    <recommendedName>
        <fullName evidence="2">histidine kinase</fullName>
        <ecNumber evidence="2">2.7.13.3</ecNumber>
    </recommendedName>
</protein>
<keyword evidence="9" id="KW-0472">Membrane</keyword>
<dbReference type="CDD" id="cd00082">
    <property type="entry name" value="HisKA"/>
    <property type="match status" value="1"/>
</dbReference>
<keyword evidence="4" id="KW-0808">Transferase</keyword>
<gene>
    <name evidence="11" type="ORF">DFR41_10783</name>
</gene>
<dbReference type="EC" id="2.7.13.3" evidence="2"/>
<dbReference type="InterPro" id="IPR005467">
    <property type="entry name" value="His_kinase_dom"/>
</dbReference>
<dbReference type="InterPro" id="IPR004358">
    <property type="entry name" value="Sig_transdc_His_kin-like_C"/>
</dbReference>
<feature type="transmembrane region" description="Helical" evidence="9">
    <location>
        <begin position="55"/>
        <end position="73"/>
    </location>
</feature>
<keyword evidence="9" id="KW-0812">Transmembrane</keyword>
<evidence type="ECO:0000256" key="7">
    <source>
        <dbReference type="ARBA" id="ARBA00022840"/>
    </source>
</evidence>
<dbReference type="InterPro" id="IPR003661">
    <property type="entry name" value="HisK_dim/P_dom"/>
</dbReference>
<dbReference type="PROSITE" id="PS50109">
    <property type="entry name" value="HIS_KIN"/>
    <property type="match status" value="1"/>
</dbReference>
<keyword evidence="3" id="KW-0597">Phosphoprotein</keyword>
<dbReference type="SUPFAM" id="SSF47384">
    <property type="entry name" value="Homodimeric domain of signal transducing histidine kinase"/>
    <property type="match status" value="1"/>
</dbReference>